<evidence type="ECO:0000313" key="2">
    <source>
        <dbReference type="EMBL" id="CAG8956283.1"/>
    </source>
</evidence>
<feature type="region of interest" description="Disordered" evidence="1">
    <location>
        <begin position="423"/>
        <end position="458"/>
    </location>
</feature>
<feature type="compositionally biased region" description="Low complexity" evidence="1">
    <location>
        <begin position="728"/>
        <end position="741"/>
    </location>
</feature>
<feature type="compositionally biased region" description="Basic and acidic residues" evidence="1">
    <location>
        <begin position="326"/>
        <end position="349"/>
    </location>
</feature>
<keyword evidence="3" id="KW-1185">Reference proteome</keyword>
<gene>
    <name evidence="2" type="ORF">HYFRA_00003663</name>
</gene>
<dbReference type="OrthoDB" id="3941134at2759"/>
<feature type="region of interest" description="Disordered" evidence="1">
    <location>
        <begin position="944"/>
        <end position="988"/>
    </location>
</feature>
<reference evidence="2" key="1">
    <citation type="submission" date="2021-07" db="EMBL/GenBank/DDBJ databases">
        <authorList>
            <person name="Durling M."/>
        </authorList>
    </citation>
    <scope>NUCLEOTIDE SEQUENCE</scope>
</reference>
<feature type="compositionally biased region" description="Acidic residues" evidence="1">
    <location>
        <begin position="432"/>
        <end position="458"/>
    </location>
</feature>
<feature type="region of interest" description="Disordered" evidence="1">
    <location>
        <begin position="311"/>
        <end position="402"/>
    </location>
</feature>
<feature type="region of interest" description="Disordered" evidence="1">
    <location>
        <begin position="632"/>
        <end position="764"/>
    </location>
</feature>
<feature type="compositionally biased region" description="Polar residues" evidence="1">
    <location>
        <begin position="877"/>
        <end position="900"/>
    </location>
</feature>
<dbReference type="Proteomes" id="UP000696280">
    <property type="component" value="Unassembled WGS sequence"/>
</dbReference>
<evidence type="ECO:0000256" key="1">
    <source>
        <dbReference type="SAM" id="MobiDB-lite"/>
    </source>
</evidence>
<organism evidence="2 3">
    <name type="scientific">Hymenoscyphus fraxineus</name>
    <dbReference type="NCBI Taxonomy" id="746836"/>
    <lineage>
        <taxon>Eukaryota</taxon>
        <taxon>Fungi</taxon>
        <taxon>Dikarya</taxon>
        <taxon>Ascomycota</taxon>
        <taxon>Pezizomycotina</taxon>
        <taxon>Leotiomycetes</taxon>
        <taxon>Helotiales</taxon>
        <taxon>Helotiaceae</taxon>
        <taxon>Hymenoscyphus</taxon>
    </lineage>
</organism>
<protein>
    <submittedName>
        <fullName evidence="2">Uncharacterized protein</fullName>
    </submittedName>
</protein>
<feature type="region of interest" description="Disordered" evidence="1">
    <location>
        <begin position="265"/>
        <end position="296"/>
    </location>
</feature>
<sequence>MDAMAMFSNILEYGLATMSRKYIQGSMDGPEGDRSSYRLASKHRNAHTGHIRVKVQGRLRPLAAPLPFRICEPRLASTRQMEEWAAEGAPLHITQTPPNIVSQQHSVMTGSSYSTMDNPWGSPWADETESPSTNTFTKPTDSTIPKTPANAPSLAFQSSTASPWDDISRDNGDNALGDWAEMPSEKPSTGFGLDGMNDGWNGSVDDIEGLEKQKSGHLPDAWNHEAPIADTNLVPSPLQKDKEIIRQPSIDPWTLEAEHAELVVHLPTNAPKEEESKGRSTTKSATQENITNGEILSETVSIDSAIDVFPESVSEVSQETAVQSEKVGEEETGSGKEKDTAKVVEKEESPNTNEIGPPSSRPSSSPSDRSQHDEIFSESPRTSFDEEPKLRPQRPRTVSTKVQELVEHFDTIAKEEVPVLINTKSKKKDPIFEDTDQPGDADCNQEEPGTDVESENDDFGDFGDFEDGQSDAESIKDESAFQITATADDSEQASVKGIEEKDYGPITWTPVITLLEQIYPDLKDTPEPERVFIPDNIPHDSFASTEERKIWYRLSRYGPMRQHNTGDDENYVRVNWKQSQVRDETLKVVARWIEEDRISGRVILGGGSKAGSIFGWNDPNAKPASISAAFAERKSRKKSESKSAAAPVDVPREWPKGLVKDRSATQGRTSSTSRRRSSVKSTTSVDEAKKEKTTPPPVANFGWNTETNGESSKKVSSRPSSSHKRSGSKSSVSSATKGSSPKQKKPSRSQHSSTGSVPKVGDLAPQTLFPATKLETILSPTFVKPALPKIQPVQPAPFQPVKQVPDSFNDEDDEDWGEMVSSPVAVAVPVLPLNSLRHKKSQSLVGNVSSMKSPTAATILPVNSHRPSMSFDQILSPTQPSPQISNFVPVTNSMSSSQPFSPAPAVPGSFSNTVNDPWASADFSFFDSPAPPSVPASMSKTIASRATTNPNSASIPSPLKSSSLAATTGVPIPSPGTPNTRRTKEEMEQDRIVQGVLKSLPDLSYMFKRYSAKTTHEQPGTVCPSTTHRPSATGTIFLVCQTTPYTTAYPHPIWKLLEEELIDRPRHHSTQHTTRKFLKPTDIDRNNIVIFRVFPYIKPLYDRIQRTQPLYLSPNEKSLNLRNVFADCHAEYQTWHCKLFPPFPHLLYEHSRSPSLPIQASKVSPVPFT</sequence>
<dbReference type="EMBL" id="CAJVRL010000070">
    <property type="protein sequence ID" value="CAG8956283.1"/>
    <property type="molecule type" value="Genomic_DNA"/>
</dbReference>
<dbReference type="AlphaFoldDB" id="A0A9N9L0Y5"/>
<evidence type="ECO:0000313" key="3">
    <source>
        <dbReference type="Proteomes" id="UP000696280"/>
    </source>
</evidence>
<feature type="compositionally biased region" description="Low complexity" evidence="1">
    <location>
        <begin position="952"/>
        <end position="966"/>
    </location>
</feature>
<feature type="region of interest" description="Disordered" evidence="1">
    <location>
        <begin position="877"/>
        <end position="908"/>
    </location>
</feature>
<accession>A0A9N9L0Y5</accession>
<name>A0A9N9L0Y5_9HELO</name>
<feature type="region of interest" description="Disordered" evidence="1">
    <location>
        <begin position="121"/>
        <end position="206"/>
    </location>
</feature>
<feature type="compositionally biased region" description="Low complexity" evidence="1">
    <location>
        <begin position="357"/>
        <end position="368"/>
    </location>
</feature>
<proteinExistence type="predicted"/>
<feature type="compositionally biased region" description="Polar residues" evidence="1">
    <location>
        <begin position="130"/>
        <end position="145"/>
    </location>
</feature>
<feature type="compositionally biased region" description="Basic and acidic residues" evidence="1">
    <location>
        <begin position="650"/>
        <end position="663"/>
    </location>
</feature>
<feature type="compositionally biased region" description="Polar residues" evidence="1">
    <location>
        <begin position="314"/>
        <end position="323"/>
    </location>
</feature>
<feature type="compositionally biased region" description="Polar residues" evidence="1">
    <location>
        <begin position="279"/>
        <end position="296"/>
    </location>
</feature>
<comment type="caution">
    <text evidence="2">The sequence shown here is derived from an EMBL/GenBank/DDBJ whole genome shotgun (WGS) entry which is preliminary data.</text>
</comment>